<evidence type="ECO:0000256" key="1">
    <source>
        <dbReference type="ARBA" id="ARBA00022801"/>
    </source>
</evidence>
<feature type="domain" description="Endonuclease/exonuclease/phosphatase" evidence="2">
    <location>
        <begin position="21"/>
        <end position="261"/>
    </location>
</feature>
<dbReference type="Proteomes" id="UP000270025">
    <property type="component" value="Chromosome"/>
</dbReference>
<dbReference type="RefSeq" id="WP_126404710.1">
    <property type="nucleotide sequence ID" value="NZ_LR134266.1"/>
</dbReference>
<name>A0A3S4LB27_9STRE</name>
<dbReference type="Gene3D" id="3.60.10.10">
    <property type="entry name" value="Endonuclease/exonuclease/phosphatase"/>
    <property type="match status" value="1"/>
</dbReference>
<dbReference type="SUPFAM" id="SSF56219">
    <property type="entry name" value="DNase I-like"/>
    <property type="match status" value="1"/>
</dbReference>
<organism evidence="3 4">
    <name type="scientific">Streptococcus viridans</name>
    <dbReference type="NCBI Taxonomy" id="78535"/>
    <lineage>
        <taxon>Bacteria</taxon>
        <taxon>Bacillati</taxon>
        <taxon>Bacillota</taxon>
        <taxon>Bacilli</taxon>
        <taxon>Lactobacillales</taxon>
        <taxon>Streptococcaceae</taxon>
        <taxon>Streptococcus</taxon>
    </lineage>
</organism>
<accession>A0A3S4LB27</accession>
<dbReference type="EMBL" id="LR134266">
    <property type="protein sequence ID" value="VED67715.1"/>
    <property type="molecule type" value="Genomic_DNA"/>
</dbReference>
<dbReference type="Pfam" id="PF03372">
    <property type="entry name" value="Exo_endo_phos"/>
    <property type="match status" value="1"/>
</dbReference>
<dbReference type="CDD" id="cd09079">
    <property type="entry name" value="RgfB-like"/>
    <property type="match status" value="1"/>
</dbReference>
<gene>
    <name evidence="3" type="ORF">NCTC3166_01548</name>
</gene>
<dbReference type="PANTHER" id="PTHR15822:SF23">
    <property type="entry name" value="ENDONUCLEASE_EXONUCLEASE_PHOSPHATASE FAMILY PROTEIN"/>
    <property type="match status" value="1"/>
</dbReference>
<keyword evidence="4" id="KW-1185">Reference proteome</keyword>
<protein>
    <submittedName>
        <fullName evidence="3">Metal-dependent hydrolase</fullName>
    </submittedName>
</protein>
<evidence type="ECO:0000259" key="2">
    <source>
        <dbReference type="Pfam" id="PF03372"/>
    </source>
</evidence>
<dbReference type="AlphaFoldDB" id="A0A3S4LB27"/>
<reference evidence="3 4" key="1">
    <citation type="submission" date="2018-12" db="EMBL/GenBank/DDBJ databases">
        <authorList>
            <consortium name="Pathogen Informatics"/>
        </authorList>
    </citation>
    <scope>NUCLEOTIDE SEQUENCE [LARGE SCALE GENOMIC DNA]</scope>
    <source>
        <strain evidence="3 4">NCTC3166</strain>
    </source>
</reference>
<evidence type="ECO:0000313" key="3">
    <source>
        <dbReference type="EMBL" id="VED67715.1"/>
    </source>
</evidence>
<keyword evidence="1 3" id="KW-0378">Hydrolase</keyword>
<dbReference type="InterPro" id="IPR051547">
    <property type="entry name" value="TDP2-like"/>
</dbReference>
<evidence type="ECO:0000313" key="4">
    <source>
        <dbReference type="Proteomes" id="UP000270025"/>
    </source>
</evidence>
<sequence>MKFLTLNTHSWMEENPQQKFEDLLKDILEKQYDVICFQEINQTIESPVVPVNDLYHPTPSAEPIHQDHYVRCLVEKLEEEGLSYHWTWAYNHIGYDRYHEGVAILSRTPIQASELLVSDVNDPTDYHTRRIAIAETQVDGKDIAVASVHLSWWDKGFQQEWARLEERFSQLQKPLILAGDFNNPAGQEGYEAILASPLALQDSFIEARQTKGTYTVGPGIDGWDDNQVPLRIDYVFTSKEWVIERLEVVFDGSNQPLISDHYGLSADLYLP</sequence>
<dbReference type="KEGG" id="svf:NCTC3166_01548"/>
<dbReference type="PANTHER" id="PTHR15822">
    <property type="entry name" value="TRAF AND TNF RECEPTOR-ASSOCIATED PROTEIN"/>
    <property type="match status" value="1"/>
</dbReference>
<dbReference type="InterPro" id="IPR005135">
    <property type="entry name" value="Endo/exonuclease/phosphatase"/>
</dbReference>
<dbReference type="InterPro" id="IPR036691">
    <property type="entry name" value="Endo/exonu/phosph_ase_sf"/>
</dbReference>
<proteinExistence type="predicted"/>
<dbReference type="GO" id="GO:0016787">
    <property type="term" value="F:hydrolase activity"/>
    <property type="evidence" value="ECO:0007669"/>
    <property type="project" value="UniProtKB-KW"/>
</dbReference>